<keyword evidence="1" id="KW-1133">Transmembrane helix</keyword>
<dbReference type="EMBL" id="GBRH01198270">
    <property type="protein sequence ID" value="JAD99625.1"/>
    <property type="molecule type" value="Transcribed_RNA"/>
</dbReference>
<keyword evidence="1" id="KW-0472">Membrane</keyword>
<proteinExistence type="predicted"/>
<reference evidence="2" key="1">
    <citation type="submission" date="2014-09" db="EMBL/GenBank/DDBJ databases">
        <authorList>
            <person name="Magalhaes I.L.F."/>
            <person name="Oliveira U."/>
            <person name="Santos F.R."/>
            <person name="Vidigal T.H.D.A."/>
            <person name="Brescovit A.D."/>
            <person name="Santos A.J."/>
        </authorList>
    </citation>
    <scope>NUCLEOTIDE SEQUENCE</scope>
    <source>
        <tissue evidence="2">Shoot tissue taken approximately 20 cm above the soil surface</tissue>
    </source>
</reference>
<keyword evidence="1" id="KW-0812">Transmembrane</keyword>
<feature type="transmembrane region" description="Helical" evidence="1">
    <location>
        <begin position="6"/>
        <end position="27"/>
    </location>
</feature>
<reference evidence="2" key="2">
    <citation type="journal article" date="2015" name="Data Brief">
        <title>Shoot transcriptome of the giant reed, Arundo donax.</title>
        <authorList>
            <person name="Barrero R.A."/>
            <person name="Guerrero F.D."/>
            <person name="Moolhuijzen P."/>
            <person name="Goolsby J.A."/>
            <person name="Tidwell J."/>
            <person name="Bellgard S.E."/>
            <person name="Bellgard M.I."/>
        </authorList>
    </citation>
    <scope>NUCLEOTIDE SEQUENCE</scope>
    <source>
        <tissue evidence="2">Shoot tissue taken approximately 20 cm above the soil surface</tissue>
    </source>
</reference>
<evidence type="ECO:0000256" key="1">
    <source>
        <dbReference type="SAM" id="Phobius"/>
    </source>
</evidence>
<dbReference type="AlphaFoldDB" id="A0A0A9EP71"/>
<name>A0A0A9EP71_ARUDO</name>
<protein>
    <submittedName>
        <fullName evidence="2">Uncharacterized protein</fullName>
    </submittedName>
</protein>
<sequence>MGGNITLFPLLISQLVHFFPVFFEIAFSFF</sequence>
<accession>A0A0A9EP71</accession>
<organism evidence="2">
    <name type="scientific">Arundo donax</name>
    <name type="common">Giant reed</name>
    <name type="synonym">Donax arundinaceus</name>
    <dbReference type="NCBI Taxonomy" id="35708"/>
    <lineage>
        <taxon>Eukaryota</taxon>
        <taxon>Viridiplantae</taxon>
        <taxon>Streptophyta</taxon>
        <taxon>Embryophyta</taxon>
        <taxon>Tracheophyta</taxon>
        <taxon>Spermatophyta</taxon>
        <taxon>Magnoliopsida</taxon>
        <taxon>Liliopsida</taxon>
        <taxon>Poales</taxon>
        <taxon>Poaceae</taxon>
        <taxon>PACMAD clade</taxon>
        <taxon>Arundinoideae</taxon>
        <taxon>Arundineae</taxon>
        <taxon>Arundo</taxon>
    </lineage>
</organism>
<evidence type="ECO:0000313" key="2">
    <source>
        <dbReference type="EMBL" id="JAD99625.1"/>
    </source>
</evidence>